<evidence type="ECO:0000256" key="1">
    <source>
        <dbReference type="SAM" id="MobiDB-lite"/>
    </source>
</evidence>
<feature type="signal peptide" evidence="2">
    <location>
        <begin position="1"/>
        <end position="30"/>
    </location>
</feature>
<accession>A0A6J4PMC4</accession>
<dbReference type="Gene3D" id="3.30.505.20">
    <property type="match status" value="1"/>
</dbReference>
<evidence type="ECO:0000256" key="2">
    <source>
        <dbReference type="SAM" id="SignalP"/>
    </source>
</evidence>
<name>A0A6J4PMC4_9ACTN</name>
<dbReference type="EMBL" id="CADCVA010000195">
    <property type="protein sequence ID" value="CAA9420474.1"/>
    <property type="molecule type" value="Genomic_DNA"/>
</dbReference>
<sequence>MHARARNLKMGLIAAAVAMLLLVGAGMAYATGSDDDPSSQATGPGIEKAKSIALDHTGGGRVTETEVEDEEGYYEIEVTRGDGSQADVHLDKNFEVLSTSADNEGPDDKDAPNDD</sequence>
<dbReference type="Pfam" id="PF03413">
    <property type="entry name" value="PepSY"/>
    <property type="match status" value="1"/>
</dbReference>
<protein>
    <recommendedName>
        <fullName evidence="3">PepSY domain-containing protein</fullName>
    </recommendedName>
</protein>
<keyword evidence="2" id="KW-0732">Signal</keyword>
<feature type="domain" description="PepSY" evidence="3">
    <location>
        <begin position="47"/>
        <end position="88"/>
    </location>
</feature>
<proteinExistence type="predicted"/>
<gene>
    <name evidence="4" type="ORF">AVDCRST_MAG82-1393</name>
</gene>
<evidence type="ECO:0000259" key="3">
    <source>
        <dbReference type="Pfam" id="PF03413"/>
    </source>
</evidence>
<reference evidence="4" key="1">
    <citation type="submission" date="2020-02" db="EMBL/GenBank/DDBJ databases">
        <authorList>
            <person name="Meier V. D."/>
        </authorList>
    </citation>
    <scope>NUCLEOTIDE SEQUENCE</scope>
    <source>
        <strain evidence="4">AVDCRST_MAG82</strain>
    </source>
</reference>
<evidence type="ECO:0000313" key="4">
    <source>
        <dbReference type="EMBL" id="CAA9420474.1"/>
    </source>
</evidence>
<dbReference type="AlphaFoldDB" id="A0A6J4PMC4"/>
<organism evidence="4">
    <name type="scientific">uncultured Rubrobacteraceae bacterium</name>
    <dbReference type="NCBI Taxonomy" id="349277"/>
    <lineage>
        <taxon>Bacteria</taxon>
        <taxon>Bacillati</taxon>
        <taxon>Actinomycetota</taxon>
        <taxon>Rubrobacteria</taxon>
        <taxon>Rubrobacterales</taxon>
        <taxon>Rubrobacteraceae</taxon>
        <taxon>environmental samples</taxon>
    </lineage>
</organism>
<dbReference type="InterPro" id="IPR025711">
    <property type="entry name" value="PepSY"/>
</dbReference>
<feature type="region of interest" description="Disordered" evidence="1">
    <location>
        <begin position="29"/>
        <end position="70"/>
    </location>
</feature>
<feature type="chain" id="PRO_5027107604" description="PepSY domain-containing protein" evidence="2">
    <location>
        <begin position="31"/>
        <end position="115"/>
    </location>
</feature>